<dbReference type="RefSeq" id="WP_092019834.1">
    <property type="nucleotide sequence ID" value="NZ_FOXH01000023.1"/>
</dbReference>
<evidence type="ECO:0000313" key="2">
    <source>
        <dbReference type="EMBL" id="SFQ50532.1"/>
    </source>
</evidence>
<evidence type="ECO:0000256" key="1">
    <source>
        <dbReference type="SAM" id="SignalP"/>
    </source>
</evidence>
<keyword evidence="1" id="KW-0732">Signal</keyword>
<feature type="signal peptide" evidence="1">
    <location>
        <begin position="1"/>
        <end position="21"/>
    </location>
</feature>
<organism evidence="2 3">
    <name type="scientific">Pseudarcicella hirudinis</name>
    <dbReference type="NCBI Taxonomy" id="1079859"/>
    <lineage>
        <taxon>Bacteria</taxon>
        <taxon>Pseudomonadati</taxon>
        <taxon>Bacteroidota</taxon>
        <taxon>Cytophagia</taxon>
        <taxon>Cytophagales</taxon>
        <taxon>Flectobacillaceae</taxon>
        <taxon>Pseudarcicella</taxon>
    </lineage>
</organism>
<accession>A0A1I5Z285</accession>
<protein>
    <recommendedName>
        <fullName evidence="4">SH3 domain-containing protein</fullName>
    </recommendedName>
</protein>
<keyword evidence="3" id="KW-1185">Reference proteome</keyword>
<evidence type="ECO:0008006" key="4">
    <source>
        <dbReference type="Google" id="ProtNLM"/>
    </source>
</evidence>
<reference evidence="2 3" key="1">
    <citation type="submission" date="2016-10" db="EMBL/GenBank/DDBJ databases">
        <authorList>
            <person name="de Groot N.N."/>
        </authorList>
    </citation>
    <scope>NUCLEOTIDE SEQUENCE [LARGE SCALE GENOMIC DNA]</scope>
    <source>
        <strain evidence="3">E92,LMG 26720,CCM 7988</strain>
    </source>
</reference>
<proteinExistence type="predicted"/>
<sequence>MKRYLYFLLGIIPLFSNLCVAQNLKLSDIKGVWRSGKYEDNFRIFYGDSVVSVGLRNNKGINLNFSKIGFLANNDPYLLHLDSIQNKNVEDSVFRYLRINVEDEDIKHLKIKNEESENGIFYFGGILSKLGIDEVPVQVGTRMEIINVNVHIYIKEKDLPPLFIHRLSLKYSEQVLKRILGKSFLKIKIPNAFIYTQPTIVGKTYLLKNDMIEVVKEKEIKGIKWINFRYYGNSEENGKTIEGWIRKTDVE</sequence>
<gene>
    <name evidence="2" type="ORF">SAMN04515674_12370</name>
</gene>
<evidence type="ECO:0000313" key="3">
    <source>
        <dbReference type="Proteomes" id="UP000199306"/>
    </source>
</evidence>
<feature type="chain" id="PRO_5011739785" description="SH3 domain-containing protein" evidence="1">
    <location>
        <begin position="22"/>
        <end position="251"/>
    </location>
</feature>
<name>A0A1I5Z285_9BACT</name>
<dbReference type="EMBL" id="FOXH01000023">
    <property type="protein sequence ID" value="SFQ50532.1"/>
    <property type="molecule type" value="Genomic_DNA"/>
</dbReference>
<dbReference type="STRING" id="1079859.SAMN04515674_12370"/>
<dbReference type="Proteomes" id="UP000199306">
    <property type="component" value="Unassembled WGS sequence"/>
</dbReference>
<dbReference type="AlphaFoldDB" id="A0A1I5Z285"/>
<dbReference type="OrthoDB" id="9776208at2"/>